<keyword evidence="2" id="KW-1133">Transmembrane helix</keyword>
<dbReference type="Proteomes" id="UP001239414">
    <property type="component" value="Unassembled WGS sequence"/>
</dbReference>
<feature type="transmembrane region" description="Helical" evidence="2">
    <location>
        <begin position="24"/>
        <end position="41"/>
    </location>
</feature>
<reference evidence="3 4" key="1">
    <citation type="submission" date="2023-05" db="EMBL/GenBank/DDBJ databases">
        <title>Metabolic capabilities are highly conserved among human nasal-associated Corynebacterium species in pangenomic analyses.</title>
        <authorList>
            <person name="Tran T.H."/>
            <person name="Roberts A.Q."/>
            <person name="Escapa I.F."/>
            <person name="Gao W."/>
            <person name="Conlan S."/>
            <person name="Kong H."/>
            <person name="Segre J.A."/>
            <person name="Kelly M.S."/>
            <person name="Lemon K.P."/>
        </authorList>
    </citation>
    <scope>NUCLEOTIDE SEQUENCE [LARGE SCALE GENOMIC DNA]</scope>
    <source>
        <strain evidence="3 4">KPL3802</strain>
    </source>
</reference>
<proteinExistence type="predicted"/>
<accession>A0ABT7FQF6</accession>
<evidence type="ECO:0000313" key="4">
    <source>
        <dbReference type="Proteomes" id="UP001239414"/>
    </source>
</evidence>
<evidence type="ECO:0000256" key="2">
    <source>
        <dbReference type="SAM" id="Phobius"/>
    </source>
</evidence>
<feature type="compositionally biased region" description="Polar residues" evidence="1">
    <location>
        <begin position="49"/>
        <end position="58"/>
    </location>
</feature>
<evidence type="ECO:0000313" key="3">
    <source>
        <dbReference type="EMBL" id="MDK4247813.1"/>
    </source>
</evidence>
<keyword evidence="2" id="KW-0472">Membrane</keyword>
<comment type="caution">
    <text evidence="3">The sequence shown here is derived from an EMBL/GenBank/DDBJ whole genome shotgun (WGS) entry which is preliminary data.</text>
</comment>
<sequence>MSQQSPYSSNTDNTPAKKPIWKKWWVWVIAIVIIGGIATAGDESDDTATNDSTETTVAEDTAESATDEPATEQDPEPEQAPDTDTPKDEAPPAQENPDINPWAKSVVGLSPDANYLDALNTDSAPTWVAAITDVSIGHGNNVVITMQVDRKTEKEQAKQAMNLYANSLKSFPKDWSEHISYVIVEDGTGTHISQRRI</sequence>
<feature type="region of interest" description="Disordered" evidence="1">
    <location>
        <begin position="40"/>
        <end position="105"/>
    </location>
</feature>
<organism evidence="3 4">
    <name type="scientific">Corynebacterium accolens</name>
    <dbReference type="NCBI Taxonomy" id="38284"/>
    <lineage>
        <taxon>Bacteria</taxon>
        <taxon>Bacillati</taxon>
        <taxon>Actinomycetota</taxon>
        <taxon>Actinomycetes</taxon>
        <taxon>Mycobacteriales</taxon>
        <taxon>Corynebacteriaceae</taxon>
        <taxon>Corynebacterium</taxon>
    </lineage>
</organism>
<gene>
    <name evidence="3" type="ORF">QPX34_07205</name>
</gene>
<evidence type="ECO:0000256" key="1">
    <source>
        <dbReference type="SAM" id="MobiDB-lite"/>
    </source>
</evidence>
<dbReference type="EMBL" id="JASNUO010000006">
    <property type="protein sequence ID" value="MDK4247813.1"/>
    <property type="molecule type" value="Genomic_DNA"/>
</dbReference>
<dbReference type="RefSeq" id="WP_284612725.1">
    <property type="nucleotide sequence ID" value="NZ_JASNUO010000006.1"/>
</dbReference>
<protein>
    <submittedName>
        <fullName evidence="3">Uncharacterized protein</fullName>
    </submittedName>
</protein>
<keyword evidence="4" id="KW-1185">Reference proteome</keyword>
<feature type="compositionally biased region" description="Acidic residues" evidence="1">
    <location>
        <begin position="60"/>
        <end position="81"/>
    </location>
</feature>
<name>A0ABT7FQF6_9CORY</name>
<keyword evidence="2" id="KW-0812">Transmembrane</keyword>